<dbReference type="KEGG" id="ccp:CHC_T00000356001"/>
<evidence type="ECO:0000256" key="5">
    <source>
        <dbReference type="SAM" id="Phobius"/>
    </source>
</evidence>
<feature type="transmembrane region" description="Helical" evidence="5">
    <location>
        <begin position="54"/>
        <end position="75"/>
    </location>
</feature>
<organism evidence="8 9">
    <name type="scientific">Chondrus crispus</name>
    <name type="common">Carrageen Irish moss</name>
    <name type="synonym">Polymorpha crispa</name>
    <dbReference type="NCBI Taxonomy" id="2769"/>
    <lineage>
        <taxon>Eukaryota</taxon>
        <taxon>Rhodophyta</taxon>
        <taxon>Florideophyceae</taxon>
        <taxon>Rhodymeniophycidae</taxon>
        <taxon>Gigartinales</taxon>
        <taxon>Gigartinaceae</taxon>
        <taxon>Chondrus</taxon>
    </lineage>
</organism>
<dbReference type="AlphaFoldDB" id="R7QQF2"/>
<dbReference type="EMBL" id="HG002055">
    <property type="protein sequence ID" value="CDF39605.1"/>
    <property type="molecule type" value="Genomic_DNA"/>
</dbReference>
<gene>
    <name evidence="8" type="ORF">CHC_T00000356001</name>
</gene>
<feature type="compositionally biased region" description="Low complexity" evidence="4">
    <location>
        <begin position="162"/>
        <end position="181"/>
    </location>
</feature>
<dbReference type="Pfam" id="PF04577">
    <property type="entry name" value="Glyco_transf_61"/>
    <property type="match status" value="1"/>
</dbReference>
<keyword evidence="5" id="KW-0812">Transmembrane</keyword>
<evidence type="ECO:0000256" key="3">
    <source>
        <dbReference type="ARBA" id="ARBA00023180"/>
    </source>
</evidence>
<sequence>MALPRSLRRLLLSFLWPRPTHAPPDEYATNYRAYYAPSKKRPRRARRQLRPPSVWARLPLLMLYLVLTLCVVAKLSGKQISFAFRRETEGRSVGTTRIPPQSRGETRVVAVQADHVVEGMRPPQFGEEDAGEGGGARGQETAGTLHALDDSLASGDDDMDEASFSNSRSSSPSRASAQKSYSLSPAAQILQARDHVQNLSKERHAVEEREIGTRTCYHSSKTSDAVCVHVPFCVRHNSIVYMSDTLKCAPYSNKQGTLGTLSMGRCVELERELETEAQIEQVEHKPKSWLDSVNSDGNILWFEGDSVFVRMGVKCKSVMHFVNRIFMLHHVLQHPERYGMGGVSNVVVAADESVAKKIRYTKSWHHGLLKAIVHPNKLHFGHKGMPEMVTSVPSTPGEIRVFVPSGLWDLAKGKHVPCFRRAAIPGSLKTQFFLSEDVFPGVVETGAETSPTKYRDADVFRTLLFQSLGHSSPPKMKKEILYLHRTSTRTFTRAGQDILESTLTELAKQGGFEYRLLDVAGMTFPEQIAAVAGAGVVVGVHGTQMLNTLFLPAGAAIVEIFPSGLSNNMFVGGSGAGLHYARYQLLKGDPFPQLSEFQGLGHCLKVSRECRTWYQSDNRKLSFGILDAAAAGSIVQEAISHVAKSL</sequence>
<feature type="domain" description="Glycosyltransferase 61 catalytic" evidence="7">
    <location>
        <begin position="460"/>
        <end position="558"/>
    </location>
</feature>
<keyword evidence="5" id="KW-1133">Transmembrane helix</keyword>
<dbReference type="InterPro" id="IPR049625">
    <property type="entry name" value="Glyco_transf_61_cat"/>
</dbReference>
<evidence type="ECO:0000313" key="9">
    <source>
        <dbReference type="Proteomes" id="UP000012073"/>
    </source>
</evidence>
<proteinExistence type="predicted"/>
<keyword evidence="6" id="KW-0732">Signal</keyword>
<dbReference type="GO" id="GO:0016757">
    <property type="term" value="F:glycosyltransferase activity"/>
    <property type="evidence" value="ECO:0007669"/>
    <property type="project" value="UniProtKB-KW"/>
</dbReference>
<keyword evidence="1" id="KW-0328">Glycosyltransferase</keyword>
<keyword evidence="3" id="KW-0325">Glycoprotein</keyword>
<name>R7QQF2_CHOCR</name>
<accession>R7QQF2</accession>
<evidence type="ECO:0000256" key="6">
    <source>
        <dbReference type="SAM" id="SignalP"/>
    </source>
</evidence>
<dbReference type="GeneID" id="17317620"/>
<feature type="region of interest" description="Disordered" evidence="4">
    <location>
        <begin position="119"/>
        <end position="181"/>
    </location>
</feature>
<reference evidence="9" key="1">
    <citation type="journal article" date="2013" name="Proc. Natl. Acad. Sci. U.S.A.">
        <title>Genome structure and metabolic features in the red seaweed Chondrus crispus shed light on evolution of the Archaeplastida.</title>
        <authorList>
            <person name="Collen J."/>
            <person name="Porcel B."/>
            <person name="Carre W."/>
            <person name="Ball S.G."/>
            <person name="Chaparro C."/>
            <person name="Tonon T."/>
            <person name="Barbeyron T."/>
            <person name="Michel G."/>
            <person name="Noel B."/>
            <person name="Valentin K."/>
            <person name="Elias M."/>
            <person name="Artiguenave F."/>
            <person name="Arun A."/>
            <person name="Aury J.M."/>
            <person name="Barbosa-Neto J.F."/>
            <person name="Bothwell J.H."/>
            <person name="Bouget F.Y."/>
            <person name="Brillet L."/>
            <person name="Cabello-Hurtado F."/>
            <person name="Capella-Gutierrez S."/>
            <person name="Charrier B."/>
            <person name="Cladiere L."/>
            <person name="Cock J.M."/>
            <person name="Coelho S.M."/>
            <person name="Colleoni C."/>
            <person name="Czjzek M."/>
            <person name="Da Silva C."/>
            <person name="Delage L."/>
            <person name="Denoeud F."/>
            <person name="Deschamps P."/>
            <person name="Dittami S.M."/>
            <person name="Gabaldon T."/>
            <person name="Gachon C.M."/>
            <person name="Groisillier A."/>
            <person name="Herve C."/>
            <person name="Jabbari K."/>
            <person name="Katinka M."/>
            <person name="Kloareg B."/>
            <person name="Kowalczyk N."/>
            <person name="Labadie K."/>
            <person name="Leblanc C."/>
            <person name="Lopez P.J."/>
            <person name="McLachlan D.H."/>
            <person name="Meslet-Cladiere L."/>
            <person name="Moustafa A."/>
            <person name="Nehr Z."/>
            <person name="Nyvall Collen P."/>
            <person name="Panaud O."/>
            <person name="Partensky F."/>
            <person name="Poulain J."/>
            <person name="Rensing S.A."/>
            <person name="Rousvoal S."/>
            <person name="Samson G."/>
            <person name="Symeonidi A."/>
            <person name="Weissenbach J."/>
            <person name="Zambounis A."/>
            <person name="Wincker P."/>
            <person name="Boyen C."/>
        </authorList>
    </citation>
    <scope>NUCLEOTIDE SEQUENCE [LARGE SCALE GENOMIC DNA]</scope>
    <source>
        <strain evidence="9">cv. Stackhouse</strain>
    </source>
</reference>
<keyword evidence="2" id="KW-0808">Transferase</keyword>
<dbReference type="Gramene" id="CDF39605">
    <property type="protein sequence ID" value="CDF39605"/>
    <property type="gene ID" value="CHC_T00000356001"/>
</dbReference>
<evidence type="ECO:0000256" key="1">
    <source>
        <dbReference type="ARBA" id="ARBA00022676"/>
    </source>
</evidence>
<evidence type="ECO:0000259" key="7">
    <source>
        <dbReference type="Pfam" id="PF04577"/>
    </source>
</evidence>
<feature type="chain" id="PRO_5004454814" description="Glycosyltransferase 61 catalytic domain-containing protein" evidence="6">
    <location>
        <begin position="23"/>
        <end position="646"/>
    </location>
</feature>
<dbReference type="OrthoDB" id="529273at2759"/>
<dbReference type="OMA" id="INFRIKW"/>
<protein>
    <recommendedName>
        <fullName evidence="7">Glycosyltransferase 61 catalytic domain-containing protein</fullName>
    </recommendedName>
</protein>
<evidence type="ECO:0000256" key="2">
    <source>
        <dbReference type="ARBA" id="ARBA00022679"/>
    </source>
</evidence>
<keyword evidence="5" id="KW-0472">Membrane</keyword>
<evidence type="ECO:0000313" key="8">
    <source>
        <dbReference type="EMBL" id="CDF39605.1"/>
    </source>
</evidence>
<feature type="signal peptide" evidence="6">
    <location>
        <begin position="1"/>
        <end position="22"/>
    </location>
</feature>
<keyword evidence="9" id="KW-1185">Reference proteome</keyword>
<dbReference type="PANTHER" id="PTHR20961">
    <property type="entry name" value="GLYCOSYLTRANSFERASE"/>
    <property type="match status" value="1"/>
</dbReference>
<evidence type="ECO:0000256" key="4">
    <source>
        <dbReference type="SAM" id="MobiDB-lite"/>
    </source>
</evidence>
<dbReference type="RefSeq" id="XP_005709899.1">
    <property type="nucleotide sequence ID" value="XM_005709842.1"/>
</dbReference>
<dbReference type="Proteomes" id="UP000012073">
    <property type="component" value="Unassembled WGS sequence"/>
</dbReference>
<dbReference type="InterPro" id="IPR007657">
    <property type="entry name" value="Glycosyltransferase_61"/>
</dbReference>